<dbReference type="Gene3D" id="3.80.10.10">
    <property type="entry name" value="Ribonuclease Inhibitor"/>
    <property type="match status" value="1"/>
</dbReference>
<sequence>MPADTARPEGPASLSSLPRKLKERIASFFDDLSLYEDDEDWEDESADGEEGKKEMEDQTDTGKDEEEDSVLVTLIEDAEDARKATLLAVNLVNKEWAEIVAPLRWKGRPLPSLVHEVWLYPCTTRDLLRLARDVLPRRGSHVDRLLFRETPYDTVLDDDEADEVPAAEGGALEVVEEAEKLAQLEAGSLEWELRCQRARNALLAEIIKLCPNLKYLDLEGPLRLFRKTKFVEGAASSDLAEIKETEVPNVAFKALKAIGEKIEHLGLLVPPDGLSTEKDAAEYISAFPNLKTLDLNCFVAVPDGDDFVKEDREALYKALTSLKHLEELDLGQSSFVNDAFANVDLTFSLKHLALGEYSELTVTGLRKLVERFSATLESLEMDDTVPAGDEDEDKAAAAFGEPFKLPELTNLELATTQPASFLSLFDTCPLVEVLLGECPQLTPKEVIAFLEKHKGTIKVVDVEEDGIPGEEDASDEEDPLAPVAKWCEERGVKFALFPSTAIDDMSDDEHEDDCACEAHE</sequence>
<dbReference type="OrthoDB" id="2525809at2759"/>
<reference evidence="2 3" key="1">
    <citation type="journal article" date="2018" name="Elife">
        <title>Functional genomics of lipid metabolism in the oleaginous yeast Rhodosporidium toruloides.</title>
        <authorList>
            <person name="Coradetti S.T."/>
            <person name="Pinel D."/>
            <person name="Geiselman G."/>
            <person name="Ito M."/>
            <person name="Mondo S."/>
            <person name="Reilly M.C."/>
            <person name="Cheng Y.F."/>
            <person name="Bauer S."/>
            <person name="Grigoriev I."/>
            <person name="Gladden J.M."/>
            <person name="Simmons B.A."/>
            <person name="Brem R."/>
            <person name="Arkin A.P."/>
            <person name="Skerker J.M."/>
        </authorList>
    </citation>
    <scope>NUCLEOTIDE SEQUENCE [LARGE SCALE GENOMIC DNA]</scope>
    <source>
        <strain evidence="2 3">NBRC 0880</strain>
    </source>
</reference>
<comment type="caution">
    <text evidence="2">The sequence shown here is derived from an EMBL/GenBank/DDBJ whole genome shotgun (WGS) entry which is preliminary data.</text>
</comment>
<evidence type="ECO:0000313" key="2">
    <source>
        <dbReference type="EMBL" id="PRQ76812.1"/>
    </source>
</evidence>
<feature type="compositionally biased region" description="Basic and acidic residues" evidence="1">
    <location>
        <begin position="49"/>
        <end position="62"/>
    </location>
</feature>
<evidence type="ECO:0000256" key="1">
    <source>
        <dbReference type="SAM" id="MobiDB-lite"/>
    </source>
</evidence>
<protein>
    <submittedName>
        <fullName evidence="2">Proteophosphoglycan ppg4</fullName>
    </submittedName>
</protein>
<proteinExistence type="predicted"/>
<dbReference type="AlphaFoldDB" id="A0A2T0AFN1"/>
<name>A0A2T0AFN1_RHOTO</name>
<dbReference type="SUPFAM" id="SSF52047">
    <property type="entry name" value="RNI-like"/>
    <property type="match status" value="1"/>
</dbReference>
<dbReference type="InterPro" id="IPR032675">
    <property type="entry name" value="LRR_dom_sf"/>
</dbReference>
<gene>
    <name evidence="2" type="ORF">AAT19DRAFT_12230</name>
</gene>
<evidence type="ECO:0000313" key="3">
    <source>
        <dbReference type="Proteomes" id="UP000239560"/>
    </source>
</evidence>
<feature type="compositionally biased region" description="Acidic residues" evidence="1">
    <location>
        <begin position="36"/>
        <end position="48"/>
    </location>
</feature>
<accession>A0A2T0AFN1</accession>
<dbReference type="EMBL" id="LCTV02000002">
    <property type="protein sequence ID" value="PRQ76812.1"/>
    <property type="molecule type" value="Genomic_DNA"/>
</dbReference>
<dbReference type="Proteomes" id="UP000239560">
    <property type="component" value="Unassembled WGS sequence"/>
</dbReference>
<feature type="region of interest" description="Disordered" evidence="1">
    <location>
        <begin position="36"/>
        <end position="68"/>
    </location>
</feature>
<organism evidence="2 3">
    <name type="scientific">Rhodotorula toruloides</name>
    <name type="common">Yeast</name>
    <name type="synonym">Rhodosporidium toruloides</name>
    <dbReference type="NCBI Taxonomy" id="5286"/>
    <lineage>
        <taxon>Eukaryota</taxon>
        <taxon>Fungi</taxon>
        <taxon>Dikarya</taxon>
        <taxon>Basidiomycota</taxon>
        <taxon>Pucciniomycotina</taxon>
        <taxon>Microbotryomycetes</taxon>
        <taxon>Sporidiobolales</taxon>
        <taxon>Sporidiobolaceae</taxon>
        <taxon>Rhodotorula</taxon>
    </lineage>
</organism>